<accession>A0ABN1TMN3</accession>
<evidence type="ECO:0000256" key="2">
    <source>
        <dbReference type="ARBA" id="ARBA00022448"/>
    </source>
</evidence>
<feature type="transmembrane region" description="Helical" evidence="7">
    <location>
        <begin position="131"/>
        <end position="153"/>
    </location>
</feature>
<evidence type="ECO:0000256" key="3">
    <source>
        <dbReference type="ARBA" id="ARBA00022475"/>
    </source>
</evidence>
<evidence type="ECO:0000259" key="8">
    <source>
        <dbReference type="PROSITE" id="PS50928"/>
    </source>
</evidence>
<feature type="transmembrane region" description="Helical" evidence="7">
    <location>
        <begin position="199"/>
        <end position="230"/>
    </location>
</feature>
<evidence type="ECO:0000313" key="10">
    <source>
        <dbReference type="Proteomes" id="UP001501581"/>
    </source>
</evidence>
<proteinExistence type="inferred from homology"/>
<keyword evidence="4 7" id="KW-0812">Transmembrane</keyword>
<organism evidence="9 10">
    <name type="scientific">Nocardioides dubius</name>
    <dbReference type="NCBI Taxonomy" id="317019"/>
    <lineage>
        <taxon>Bacteria</taxon>
        <taxon>Bacillati</taxon>
        <taxon>Actinomycetota</taxon>
        <taxon>Actinomycetes</taxon>
        <taxon>Propionibacteriales</taxon>
        <taxon>Nocardioidaceae</taxon>
        <taxon>Nocardioides</taxon>
    </lineage>
</organism>
<evidence type="ECO:0000313" key="9">
    <source>
        <dbReference type="EMBL" id="GAA1094572.1"/>
    </source>
</evidence>
<gene>
    <name evidence="9" type="ORF">GCM10009668_08020</name>
</gene>
<dbReference type="Gene3D" id="1.10.3720.10">
    <property type="entry name" value="MetI-like"/>
    <property type="match status" value="1"/>
</dbReference>
<dbReference type="InterPro" id="IPR035906">
    <property type="entry name" value="MetI-like_sf"/>
</dbReference>
<dbReference type="PANTHER" id="PTHR30151">
    <property type="entry name" value="ALKANE SULFONATE ABC TRANSPORTER-RELATED, MEMBRANE SUBUNIT"/>
    <property type="match status" value="1"/>
</dbReference>
<feature type="domain" description="ABC transmembrane type-1" evidence="8">
    <location>
        <begin position="93"/>
        <end position="273"/>
    </location>
</feature>
<sequence>MTTSVQEHQATAVSPDVAELPAHKRPARRLPRWVSGRRIAILAIQAALLAALLGLWELAVNKGWANVVFYSKPSLIWEQLRLYLTGPDILLDSRTTITETLLGFGLGVVIGVPLGLLLGRYGFFRAVVAPFFTAFNAMPRVALAPMFILWFGIGMSSKVYLIASIVFFLVMVATESGIRTIDPDFVMMGRAIGSSERDMFLKIILPGSIPAIFSGLRLGAVFALLGAVFAEMLAAESGWGRKIAMDSQSFQPGAVFAVLVVVMVFGLLLDGFMSAIERRLMRWQQ</sequence>
<evidence type="ECO:0000256" key="1">
    <source>
        <dbReference type="ARBA" id="ARBA00004651"/>
    </source>
</evidence>
<dbReference type="Proteomes" id="UP001501581">
    <property type="component" value="Unassembled WGS sequence"/>
</dbReference>
<dbReference type="InterPro" id="IPR000515">
    <property type="entry name" value="MetI-like"/>
</dbReference>
<dbReference type="PROSITE" id="PS50928">
    <property type="entry name" value="ABC_TM1"/>
    <property type="match status" value="1"/>
</dbReference>
<keyword evidence="3" id="KW-1003">Cell membrane</keyword>
<keyword evidence="2 7" id="KW-0813">Transport</keyword>
<keyword evidence="10" id="KW-1185">Reference proteome</keyword>
<feature type="transmembrane region" description="Helical" evidence="7">
    <location>
        <begin position="39"/>
        <end position="59"/>
    </location>
</feature>
<comment type="caution">
    <text evidence="9">The sequence shown here is derived from an EMBL/GenBank/DDBJ whole genome shotgun (WGS) entry which is preliminary data.</text>
</comment>
<evidence type="ECO:0000256" key="7">
    <source>
        <dbReference type="RuleBase" id="RU363032"/>
    </source>
</evidence>
<reference evidence="9 10" key="1">
    <citation type="journal article" date="2019" name="Int. J. Syst. Evol. Microbiol.">
        <title>The Global Catalogue of Microorganisms (GCM) 10K type strain sequencing project: providing services to taxonomists for standard genome sequencing and annotation.</title>
        <authorList>
            <consortium name="The Broad Institute Genomics Platform"/>
            <consortium name="The Broad Institute Genome Sequencing Center for Infectious Disease"/>
            <person name="Wu L."/>
            <person name="Ma J."/>
        </authorList>
    </citation>
    <scope>NUCLEOTIDE SEQUENCE [LARGE SCALE GENOMIC DNA]</scope>
    <source>
        <strain evidence="9 10">JCM 13008</strain>
    </source>
</reference>
<comment type="subcellular location">
    <subcellularLocation>
        <location evidence="1 7">Cell membrane</location>
        <topology evidence="1 7">Multi-pass membrane protein</topology>
    </subcellularLocation>
</comment>
<dbReference type="PANTHER" id="PTHR30151:SF20">
    <property type="entry name" value="ABC TRANSPORTER PERMEASE PROTEIN HI_0355-RELATED"/>
    <property type="match status" value="1"/>
</dbReference>
<evidence type="ECO:0000256" key="6">
    <source>
        <dbReference type="ARBA" id="ARBA00023136"/>
    </source>
</evidence>
<dbReference type="CDD" id="cd06261">
    <property type="entry name" value="TM_PBP2"/>
    <property type="match status" value="1"/>
</dbReference>
<dbReference type="SUPFAM" id="SSF161098">
    <property type="entry name" value="MetI-like"/>
    <property type="match status" value="1"/>
</dbReference>
<feature type="transmembrane region" description="Helical" evidence="7">
    <location>
        <begin position="250"/>
        <end position="272"/>
    </location>
</feature>
<feature type="transmembrane region" description="Helical" evidence="7">
    <location>
        <begin position="159"/>
        <end position="178"/>
    </location>
</feature>
<evidence type="ECO:0000256" key="5">
    <source>
        <dbReference type="ARBA" id="ARBA00022989"/>
    </source>
</evidence>
<name>A0ABN1TMN3_9ACTN</name>
<dbReference type="RefSeq" id="WP_343991610.1">
    <property type="nucleotide sequence ID" value="NZ_BAAALG010000002.1"/>
</dbReference>
<dbReference type="EMBL" id="BAAALG010000002">
    <property type="protein sequence ID" value="GAA1094572.1"/>
    <property type="molecule type" value="Genomic_DNA"/>
</dbReference>
<dbReference type="Pfam" id="PF00528">
    <property type="entry name" value="BPD_transp_1"/>
    <property type="match status" value="1"/>
</dbReference>
<keyword evidence="5 7" id="KW-1133">Transmembrane helix</keyword>
<comment type="similarity">
    <text evidence="7">Belongs to the binding-protein-dependent transport system permease family.</text>
</comment>
<feature type="transmembrane region" description="Helical" evidence="7">
    <location>
        <begin position="101"/>
        <end position="119"/>
    </location>
</feature>
<protein>
    <submittedName>
        <fullName evidence="9">ABC transporter permease</fullName>
    </submittedName>
</protein>
<evidence type="ECO:0000256" key="4">
    <source>
        <dbReference type="ARBA" id="ARBA00022692"/>
    </source>
</evidence>
<keyword evidence="6 7" id="KW-0472">Membrane</keyword>